<sequence length="83" mass="8948">MMQIREHLNAIAFVLDEKHDLDAQMGWPVVDGLSEGSATQGARDSDGAYQLPLSDADSPVNLDDAPAPFERPVFALADTTTFS</sequence>
<dbReference type="AlphaFoldDB" id="A0A4V3XG47"/>
<name>A0A4V3XG47_9AGAM</name>
<protein>
    <submittedName>
        <fullName evidence="2">Uncharacterized protein</fullName>
    </submittedName>
</protein>
<feature type="region of interest" description="Disordered" evidence="1">
    <location>
        <begin position="32"/>
        <end position="64"/>
    </location>
</feature>
<accession>A0A4V3XG47</accession>
<dbReference type="EMBL" id="SGPL01000031">
    <property type="protein sequence ID" value="THH20013.1"/>
    <property type="molecule type" value="Genomic_DNA"/>
</dbReference>
<evidence type="ECO:0000256" key="1">
    <source>
        <dbReference type="SAM" id="MobiDB-lite"/>
    </source>
</evidence>
<reference evidence="2 3" key="1">
    <citation type="submission" date="2019-02" db="EMBL/GenBank/DDBJ databases">
        <title>Genome sequencing of the rare red list fungi Bondarzewia mesenterica.</title>
        <authorList>
            <person name="Buettner E."/>
            <person name="Kellner H."/>
        </authorList>
    </citation>
    <scope>NUCLEOTIDE SEQUENCE [LARGE SCALE GENOMIC DNA]</scope>
    <source>
        <strain evidence="2 3">DSM 108281</strain>
    </source>
</reference>
<proteinExistence type="predicted"/>
<keyword evidence="3" id="KW-1185">Reference proteome</keyword>
<organism evidence="2 3">
    <name type="scientific">Bondarzewia mesenterica</name>
    <dbReference type="NCBI Taxonomy" id="1095465"/>
    <lineage>
        <taxon>Eukaryota</taxon>
        <taxon>Fungi</taxon>
        <taxon>Dikarya</taxon>
        <taxon>Basidiomycota</taxon>
        <taxon>Agaricomycotina</taxon>
        <taxon>Agaricomycetes</taxon>
        <taxon>Russulales</taxon>
        <taxon>Bondarzewiaceae</taxon>
        <taxon>Bondarzewia</taxon>
    </lineage>
</organism>
<dbReference type="Proteomes" id="UP000310158">
    <property type="component" value="Unassembled WGS sequence"/>
</dbReference>
<evidence type="ECO:0000313" key="3">
    <source>
        <dbReference type="Proteomes" id="UP000310158"/>
    </source>
</evidence>
<comment type="caution">
    <text evidence="2">The sequence shown here is derived from an EMBL/GenBank/DDBJ whole genome shotgun (WGS) entry which is preliminary data.</text>
</comment>
<evidence type="ECO:0000313" key="2">
    <source>
        <dbReference type="EMBL" id="THH20013.1"/>
    </source>
</evidence>
<gene>
    <name evidence="2" type="ORF">EW146_g1274</name>
</gene>